<dbReference type="Pfam" id="PF04138">
    <property type="entry name" value="GtrA_DPMS_TM"/>
    <property type="match status" value="1"/>
</dbReference>
<feature type="domain" description="GtrA/DPMS transmembrane" evidence="6">
    <location>
        <begin position="24"/>
        <end position="141"/>
    </location>
</feature>
<evidence type="ECO:0000256" key="4">
    <source>
        <dbReference type="ARBA" id="ARBA00023136"/>
    </source>
</evidence>
<feature type="transmembrane region" description="Helical" evidence="5">
    <location>
        <begin position="121"/>
        <end position="140"/>
    </location>
</feature>
<sequence>MWWMRERIEDVGWTFRVMLNEFLKFNIVGIFNSAFALVLYEALYWVDLWPAHTAVAAWAVSSAIGNVEAHFMHYRFTFNSTFSYFRSMNRAFWTYSGQLVVTTSFHYLMVEVFLLHHTFAWFVNTCVFGYVNFLLIRWIAFPPEYDDKTPSQ</sequence>
<evidence type="ECO:0000256" key="5">
    <source>
        <dbReference type="SAM" id="Phobius"/>
    </source>
</evidence>
<dbReference type="GO" id="GO:0016020">
    <property type="term" value="C:membrane"/>
    <property type="evidence" value="ECO:0007669"/>
    <property type="project" value="UniProtKB-SubCell"/>
</dbReference>
<feature type="transmembrane region" description="Helical" evidence="5">
    <location>
        <begin position="51"/>
        <end position="71"/>
    </location>
</feature>
<evidence type="ECO:0000256" key="3">
    <source>
        <dbReference type="ARBA" id="ARBA00022989"/>
    </source>
</evidence>
<keyword evidence="3 5" id="KW-1133">Transmembrane helix</keyword>
<evidence type="ECO:0000256" key="1">
    <source>
        <dbReference type="ARBA" id="ARBA00004141"/>
    </source>
</evidence>
<comment type="subcellular location">
    <subcellularLocation>
        <location evidence="1">Membrane</location>
        <topology evidence="1">Multi-pass membrane protein</topology>
    </subcellularLocation>
</comment>
<feature type="transmembrane region" description="Helical" evidence="5">
    <location>
        <begin position="92"/>
        <end position="115"/>
    </location>
</feature>
<keyword evidence="2 5" id="KW-0812">Transmembrane</keyword>
<keyword evidence="4 5" id="KW-0472">Membrane</keyword>
<organism evidence="7">
    <name type="scientific">uncultured marine group II/III euryarchaeote KM3_168_D03</name>
    <dbReference type="NCBI Taxonomy" id="1457920"/>
    <lineage>
        <taxon>Archaea</taxon>
        <taxon>Methanobacteriati</taxon>
        <taxon>Methanobacteriota</taxon>
        <taxon>environmental samples</taxon>
    </lineage>
</organism>
<dbReference type="InterPro" id="IPR007267">
    <property type="entry name" value="GtrA_DPMS_TM"/>
</dbReference>
<evidence type="ECO:0000313" key="7">
    <source>
        <dbReference type="EMBL" id="AIF03593.1"/>
    </source>
</evidence>
<proteinExistence type="predicted"/>
<dbReference type="GO" id="GO:0000271">
    <property type="term" value="P:polysaccharide biosynthetic process"/>
    <property type="evidence" value="ECO:0007669"/>
    <property type="project" value="InterPro"/>
</dbReference>
<feature type="transmembrane region" description="Helical" evidence="5">
    <location>
        <begin position="25"/>
        <end position="45"/>
    </location>
</feature>
<dbReference type="EMBL" id="KF900684">
    <property type="protein sequence ID" value="AIF03593.1"/>
    <property type="molecule type" value="Genomic_DNA"/>
</dbReference>
<reference evidence="7" key="1">
    <citation type="journal article" date="2014" name="Genome Biol. Evol.">
        <title>Pangenome evidence for extensive interdomain horizontal transfer affecting lineage core and shell genes in uncultured planktonic thaumarchaeota and euryarchaeota.</title>
        <authorList>
            <person name="Deschamps P."/>
            <person name="Zivanovic Y."/>
            <person name="Moreira D."/>
            <person name="Rodriguez-Valera F."/>
            <person name="Lopez-Garcia P."/>
        </authorList>
    </citation>
    <scope>NUCLEOTIDE SEQUENCE</scope>
</reference>
<protein>
    <recommendedName>
        <fullName evidence="6">GtrA/DPMS transmembrane domain-containing protein</fullName>
    </recommendedName>
</protein>
<dbReference type="AlphaFoldDB" id="A0A075GPA9"/>
<evidence type="ECO:0000259" key="6">
    <source>
        <dbReference type="Pfam" id="PF04138"/>
    </source>
</evidence>
<evidence type="ECO:0000256" key="2">
    <source>
        <dbReference type="ARBA" id="ARBA00022692"/>
    </source>
</evidence>
<name>A0A075GPA9_9EURY</name>
<accession>A0A075GPA9</accession>